<feature type="compositionally biased region" description="Low complexity" evidence="5">
    <location>
        <begin position="96"/>
        <end position="116"/>
    </location>
</feature>
<comment type="similarity">
    <text evidence="2">Belongs to the SLX9 family.</text>
</comment>
<dbReference type="GO" id="GO:0030688">
    <property type="term" value="C:preribosome, small subunit precursor"/>
    <property type="evidence" value="ECO:0007669"/>
    <property type="project" value="InterPro"/>
</dbReference>
<feature type="region of interest" description="Disordered" evidence="5">
    <location>
        <begin position="93"/>
        <end position="130"/>
    </location>
</feature>
<feature type="compositionally biased region" description="Polar residues" evidence="5">
    <location>
        <begin position="20"/>
        <end position="33"/>
    </location>
</feature>
<feature type="compositionally biased region" description="Basic residues" evidence="5">
    <location>
        <begin position="117"/>
        <end position="130"/>
    </location>
</feature>
<accession>A0A163JR87</accession>
<dbReference type="AlphaFoldDB" id="A0A163JR87"/>
<evidence type="ECO:0000313" key="7">
    <source>
        <dbReference type="Proteomes" id="UP000078561"/>
    </source>
</evidence>
<protein>
    <recommendedName>
        <fullName evidence="3">Ribosome biogenesis protein SLX9</fullName>
    </recommendedName>
</protein>
<evidence type="ECO:0000256" key="2">
    <source>
        <dbReference type="ARBA" id="ARBA00011022"/>
    </source>
</evidence>
<dbReference type="InParanoid" id="A0A163JR87"/>
<feature type="compositionally biased region" description="Basic residues" evidence="5">
    <location>
        <begin position="63"/>
        <end position="73"/>
    </location>
</feature>
<dbReference type="PANTHER" id="PTHR31109:SF2">
    <property type="entry name" value="RIBOSOME BIOGENESIS PROTEIN SLX9 HOMOLOG"/>
    <property type="match status" value="1"/>
</dbReference>
<dbReference type="FunCoup" id="A0A163JR87">
    <property type="interactions" value="57"/>
</dbReference>
<feature type="region of interest" description="Disordered" evidence="5">
    <location>
        <begin position="1"/>
        <end position="52"/>
    </location>
</feature>
<evidence type="ECO:0000313" key="6">
    <source>
        <dbReference type="EMBL" id="SAM01313.1"/>
    </source>
</evidence>
<dbReference type="Pfam" id="PF15341">
    <property type="entry name" value="SLX9"/>
    <property type="match status" value="1"/>
</dbReference>
<keyword evidence="4" id="KW-0539">Nucleus</keyword>
<name>A0A163JR87_ABSGL</name>
<feature type="region of interest" description="Disordered" evidence="5">
    <location>
        <begin position="59"/>
        <end position="78"/>
    </location>
</feature>
<dbReference type="OrthoDB" id="18703at2759"/>
<dbReference type="GO" id="GO:0000462">
    <property type="term" value="P:maturation of SSU-rRNA from tricistronic rRNA transcript (SSU-rRNA, 5.8S rRNA, LSU-rRNA)"/>
    <property type="evidence" value="ECO:0007669"/>
    <property type="project" value="InterPro"/>
</dbReference>
<organism evidence="6">
    <name type="scientific">Absidia glauca</name>
    <name type="common">Pin mould</name>
    <dbReference type="NCBI Taxonomy" id="4829"/>
    <lineage>
        <taxon>Eukaryota</taxon>
        <taxon>Fungi</taxon>
        <taxon>Fungi incertae sedis</taxon>
        <taxon>Mucoromycota</taxon>
        <taxon>Mucoromycotina</taxon>
        <taxon>Mucoromycetes</taxon>
        <taxon>Mucorales</taxon>
        <taxon>Cunninghamellaceae</taxon>
        <taxon>Absidia</taxon>
    </lineage>
</organism>
<dbReference type="GO" id="GO:0005730">
    <property type="term" value="C:nucleolus"/>
    <property type="evidence" value="ECO:0007669"/>
    <property type="project" value="UniProtKB-SubCell"/>
</dbReference>
<keyword evidence="7" id="KW-1185">Reference proteome</keyword>
<comment type="subcellular location">
    <subcellularLocation>
        <location evidence="1">Nucleus</location>
        <location evidence="1">Nucleolus</location>
    </subcellularLocation>
</comment>
<evidence type="ECO:0000256" key="5">
    <source>
        <dbReference type="SAM" id="MobiDB-lite"/>
    </source>
</evidence>
<dbReference type="OMA" id="MRNDTVN"/>
<dbReference type="PANTHER" id="PTHR31109">
    <property type="entry name" value="PROTEIN FAM207A"/>
    <property type="match status" value="1"/>
</dbReference>
<gene>
    <name evidence="6" type="primary">ABSGL_07054.1 scaffold 8717</name>
</gene>
<dbReference type="EMBL" id="LT553527">
    <property type="protein sequence ID" value="SAM01313.1"/>
    <property type="molecule type" value="Genomic_DNA"/>
</dbReference>
<evidence type="ECO:0000256" key="3">
    <source>
        <dbReference type="ARBA" id="ARBA00021321"/>
    </source>
</evidence>
<dbReference type="STRING" id="4829.A0A163JR87"/>
<reference evidence="6" key="1">
    <citation type="submission" date="2016-04" db="EMBL/GenBank/DDBJ databases">
        <authorList>
            <person name="Evans L.H."/>
            <person name="Alamgir A."/>
            <person name="Owens N."/>
            <person name="Weber N.D."/>
            <person name="Virtaneva K."/>
            <person name="Barbian K."/>
            <person name="Babar A."/>
            <person name="Rosenke K."/>
        </authorList>
    </citation>
    <scope>NUCLEOTIDE SEQUENCE [LARGE SCALE GENOMIC DNA]</scope>
    <source>
        <strain evidence="6">CBS 101.48</strain>
    </source>
</reference>
<dbReference type="GO" id="GO:0030686">
    <property type="term" value="C:90S preribosome"/>
    <property type="evidence" value="ECO:0007669"/>
    <property type="project" value="InterPro"/>
</dbReference>
<evidence type="ECO:0000256" key="1">
    <source>
        <dbReference type="ARBA" id="ARBA00004604"/>
    </source>
</evidence>
<proteinExistence type="inferred from homology"/>
<evidence type="ECO:0000256" key="4">
    <source>
        <dbReference type="ARBA" id="ARBA00023242"/>
    </source>
</evidence>
<dbReference type="InterPro" id="IPR028160">
    <property type="entry name" value="Slx9-like"/>
</dbReference>
<feature type="compositionally biased region" description="Basic residues" evidence="5">
    <location>
        <begin position="1"/>
        <end position="14"/>
    </location>
</feature>
<sequence length="164" mass="18334">MPKIQRQKISKPSRSKPSDNKTIPSATVDSTVADSIKAPVPSKTTKKKQRHEAWLEKLDHSYATKKKQQKKTAQKSALNKGFDDFGDVLQMIQKETPAAPSTTTPEQKPAAGSHIISSKKIKGGKAKKKALMQEMARFQKVMQHNAFKQDPLSTIRQHVQNSFQ</sequence>
<dbReference type="Proteomes" id="UP000078561">
    <property type="component" value="Unassembled WGS sequence"/>
</dbReference>